<feature type="compositionally biased region" description="Basic and acidic residues" evidence="4">
    <location>
        <begin position="621"/>
        <end position="636"/>
    </location>
</feature>
<dbReference type="GeneID" id="40309433"/>
<dbReference type="GO" id="GO:0003743">
    <property type="term" value="F:translation initiation factor activity"/>
    <property type="evidence" value="ECO:0007669"/>
    <property type="project" value="UniProtKB-KW"/>
</dbReference>
<feature type="repeat" description="WD" evidence="3">
    <location>
        <begin position="710"/>
        <end position="751"/>
    </location>
</feature>
<dbReference type="OrthoDB" id="10266330at2759"/>
<feature type="compositionally biased region" description="Basic and acidic residues" evidence="4">
    <location>
        <begin position="523"/>
        <end position="534"/>
    </location>
</feature>
<dbReference type="Pfam" id="PF00400">
    <property type="entry name" value="WD40"/>
    <property type="match status" value="5"/>
</dbReference>
<proteinExistence type="predicted"/>
<accession>A0A2A9MJ82</accession>
<sequence>MATPPAAAAASPSSPHAAAEAPASDSAAGNAVSAAAADASAPVLRQGDTSRAEAPNLTDLLQVLADKYRVEPAFLASLQHAIGMSRASGSVAAGGPAPEVAALGALGSEAGLGVAPSPLASSLLSFDVYERLYSRLCLWIFSVFSDCREELLDVAFAVLLHMFKKLLGTDVYQARQLLRRFASLHTGKHQPLLKQIEETDPVHPLQLRQIPFFASDERHPLFISERAYFVLRTWLLDTRCLLLEVIIQAAVRLLPPPAHAPHLRGIFYRGLLLASPSAVPARAPPAPAASSGFASFLPLAEPRRQEGDAGGAGLPKRLEKAEGARQGDETEALPPVTWGLPRQFFREESTVLGPSGERTNRVRIVGGENLRESDLADPNALLPLPEPSKDAFLFYKRAQRQQLERRVTLSASAGQLPSIACMTVLNSSCETASCAVSPSSARLVAVGGEGEIRLWDLQQYQVSKARRERRRRRCLLRMQQQAQEAVPLSSASSFSLDDEAGAGDARQASSDSDEEAPNRTRKRAEAARPREDTSVARGSSLAPSALDWADEDEAEAGVSRLVGCDGRVLALAFGEADDRVLLSGGVDGVVRLWQSFSSVAWTSGLDDDAEEEEGSLKTPRQKAERDSRAADGRGATEDAEEDARLQDIGQKTKISGSNVVSPLCVYRGALAAVWSLDVGPYGHYFASGSSDNCARLWCTSRSFPLRLLQHPAAAADVFRVAFHPNSSLLLTAASDETVRLFDLRSAQVARAWRPLLLPAPGEDGRREREDRRGREQALRDVEKREKALPMLKKKRLLEEAKGAAARSVSLRGGGRRECLSEDEDERWRLEERRKRGKVTALALSPSGRLVATGDSAGGVCVFDIPSGRPLAFGWSPALSQTSPSGSPSASPICSSPRIYSLSFCYGSSLLASAAADGTVALWDTSCGALKTPPDGEDSGRPGALFEARPLPSLALAETYGAAHVAMRACVFTPQNLLLCLGFSTLASDGLSF</sequence>
<keyword evidence="2" id="KW-0539">Nucleus</keyword>
<feature type="region of interest" description="Disordered" evidence="4">
    <location>
        <begin position="607"/>
        <end position="644"/>
    </location>
</feature>
<dbReference type="Pfam" id="PF04494">
    <property type="entry name" value="TFIID_NTD2"/>
    <property type="match status" value="1"/>
</dbReference>
<evidence type="ECO:0000256" key="3">
    <source>
        <dbReference type="PROSITE-ProRule" id="PRU00221"/>
    </source>
</evidence>
<dbReference type="InterPro" id="IPR037264">
    <property type="entry name" value="TFIID_NTD2_sf"/>
</dbReference>
<dbReference type="SUPFAM" id="SSF160897">
    <property type="entry name" value="Taf5 N-terminal domain-like"/>
    <property type="match status" value="1"/>
</dbReference>
<dbReference type="GO" id="GO:0006367">
    <property type="term" value="P:transcription initiation at RNA polymerase II promoter"/>
    <property type="evidence" value="ECO:0007669"/>
    <property type="project" value="TreeGrafter"/>
</dbReference>
<dbReference type="Gene3D" id="2.130.10.10">
    <property type="entry name" value="YVTN repeat-like/Quinoprotein amine dehydrogenase"/>
    <property type="match status" value="2"/>
</dbReference>
<dbReference type="KEGG" id="bbes:BESB_045030"/>
<dbReference type="SMART" id="SM00320">
    <property type="entry name" value="WD40"/>
    <property type="match status" value="6"/>
</dbReference>
<keyword evidence="6" id="KW-0396">Initiation factor</keyword>
<dbReference type="AlphaFoldDB" id="A0A2A9MJ82"/>
<dbReference type="Gene3D" id="1.25.40.500">
    <property type="entry name" value="TFIID subunit TAF5, NTD2 domain"/>
    <property type="match status" value="1"/>
</dbReference>
<feature type="domain" description="TFIID subunit TAF5 NTD2" evidence="5">
    <location>
        <begin position="127"/>
        <end position="241"/>
    </location>
</feature>
<feature type="region of interest" description="Disordered" evidence="4">
    <location>
        <begin position="487"/>
        <end position="548"/>
    </location>
</feature>
<feature type="repeat" description="WD" evidence="3">
    <location>
        <begin position="561"/>
        <end position="594"/>
    </location>
</feature>
<evidence type="ECO:0000313" key="6">
    <source>
        <dbReference type="EMBL" id="PFH36311.1"/>
    </source>
</evidence>
<feature type="region of interest" description="Disordered" evidence="4">
    <location>
        <begin position="1"/>
        <end position="31"/>
    </location>
</feature>
<dbReference type="STRING" id="94643.A0A2A9MJ82"/>
<feature type="compositionally biased region" description="Basic and acidic residues" evidence="4">
    <location>
        <begin position="762"/>
        <end position="782"/>
    </location>
</feature>
<dbReference type="SUPFAM" id="SSF50978">
    <property type="entry name" value="WD40 repeat-like"/>
    <property type="match status" value="1"/>
</dbReference>
<protein>
    <submittedName>
        <fullName evidence="6">Transcription initiation factor TFIID subunit TAF5</fullName>
    </submittedName>
</protein>
<evidence type="ECO:0000256" key="1">
    <source>
        <dbReference type="ARBA" id="ARBA00004123"/>
    </source>
</evidence>
<dbReference type="VEuPathDB" id="ToxoDB:BESB_045030"/>
<name>A0A2A9MJ82_BESBE</name>
<feature type="region of interest" description="Disordered" evidence="4">
    <location>
        <begin position="760"/>
        <end position="782"/>
    </location>
</feature>
<gene>
    <name evidence="6" type="ORF">BESB_045030</name>
</gene>
<evidence type="ECO:0000313" key="7">
    <source>
        <dbReference type="Proteomes" id="UP000224006"/>
    </source>
</evidence>
<dbReference type="GO" id="GO:0005669">
    <property type="term" value="C:transcription factor TFIID complex"/>
    <property type="evidence" value="ECO:0007669"/>
    <property type="project" value="TreeGrafter"/>
</dbReference>
<organism evidence="6 7">
    <name type="scientific">Besnoitia besnoiti</name>
    <name type="common">Apicomplexan protozoan</name>
    <dbReference type="NCBI Taxonomy" id="94643"/>
    <lineage>
        <taxon>Eukaryota</taxon>
        <taxon>Sar</taxon>
        <taxon>Alveolata</taxon>
        <taxon>Apicomplexa</taxon>
        <taxon>Conoidasida</taxon>
        <taxon>Coccidia</taxon>
        <taxon>Eucoccidiorida</taxon>
        <taxon>Eimeriorina</taxon>
        <taxon>Sarcocystidae</taxon>
        <taxon>Besnoitia</taxon>
    </lineage>
</organism>
<dbReference type="PANTHER" id="PTHR19879:SF1">
    <property type="entry name" value="CANNONBALL-RELATED"/>
    <property type="match status" value="1"/>
</dbReference>
<dbReference type="InterPro" id="IPR001680">
    <property type="entry name" value="WD40_rpt"/>
</dbReference>
<keyword evidence="6" id="KW-0648">Protein biosynthesis</keyword>
<keyword evidence="3" id="KW-0853">WD repeat</keyword>
<comment type="caution">
    <text evidence="6">The sequence shown here is derived from an EMBL/GenBank/DDBJ whole genome shotgun (WGS) entry which is preliminary data.</text>
</comment>
<dbReference type="GO" id="GO:0016251">
    <property type="term" value="F:RNA polymerase II general transcription initiation factor activity"/>
    <property type="evidence" value="ECO:0007669"/>
    <property type="project" value="TreeGrafter"/>
</dbReference>
<dbReference type="Proteomes" id="UP000224006">
    <property type="component" value="Chromosome III"/>
</dbReference>
<evidence type="ECO:0000256" key="4">
    <source>
        <dbReference type="SAM" id="MobiDB-lite"/>
    </source>
</evidence>
<dbReference type="InterPro" id="IPR015943">
    <property type="entry name" value="WD40/YVTN_repeat-like_dom_sf"/>
</dbReference>
<dbReference type="InterPro" id="IPR036322">
    <property type="entry name" value="WD40_repeat_dom_sf"/>
</dbReference>
<dbReference type="PROSITE" id="PS50082">
    <property type="entry name" value="WD_REPEATS_2"/>
    <property type="match status" value="4"/>
</dbReference>
<feature type="repeat" description="WD" evidence="3">
    <location>
        <begin position="898"/>
        <end position="923"/>
    </location>
</feature>
<comment type="subcellular location">
    <subcellularLocation>
        <location evidence="1">Nucleus</location>
    </subcellularLocation>
</comment>
<keyword evidence="7" id="KW-1185">Reference proteome</keyword>
<reference evidence="6 7" key="1">
    <citation type="submission" date="2017-09" db="EMBL/GenBank/DDBJ databases">
        <title>Genome sequencing of Besnoitia besnoiti strain Bb-Ger1.</title>
        <authorList>
            <person name="Schares G."/>
            <person name="Venepally P."/>
            <person name="Lorenzi H.A."/>
        </authorList>
    </citation>
    <scope>NUCLEOTIDE SEQUENCE [LARGE SCALE GENOMIC DNA]</scope>
    <source>
        <strain evidence="6 7">Bb-Ger1</strain>
    </source>
</reference>
<evidence type="ECO:0000256" key="2">
    <source>
        <dbReference type="ARBA" id="ARBA00023242"/>
    </source>
</evidence>
<dbReference type="EMBL" id="NWUJ01000003">
    <property type="protein sequence ID" value="PFH36311.1"/>
    <property type="molecule type" value="Genomic_DNA"/>
</dbReference>
<feature type="repeat" description="WD" evidence="3">
    <location>
        <begin position="666"/>
        <end position="697"/>
    </location>
</feature>
<dbReference type="InterPro" id="IPR007582">
    <property type="entry name" value="TFIID_NTD2"/>
</dbReference>
<dbReference type="PANTHER" id="PTHR19879">
    <property type="entry name" value="TRANSCRIPTION INITIATION FACTOR TFIID"/>
    <property type="match status" value="1"/>
</dbReference>
<evidence type="ECO:0000259" key="5">
    <source>
        <dbReference type="Pfam" id="PF04494"/>
    </source>
</evidence>
<dbReference type="RefSeq" id="XP_029220320.1">
    <property type="nucleotide sequence ID" value="XM_029362954.1"/>
</dbReference>